<organism evidence="1 2">
    <name type="scientific">Leucogyrophana mollusca</name>
    <dbReference type="NCBI Taxonomy" id="85980"/>
    <lineage>
        <taxon>Eukaryota</taxon>
        <taxon>Fungi</taxon>
        <taxon>Dikarya</taxon>
        <taxon>Basidiomycota</taxon>
        <taxon>Agaricomycotina</taxon>
        <taxon>Agaricomycetes</taxon>
        <taxon>Agaricomycetidae</taxon>
        <taxon>Boletales</taxon>
        <taxon>Boletales incertae sedis</taxon>
        <taxon>Leucogyrophana</taxon>
    </lineage>
</organism>
<evidence type="ECO:0000313" key="2">
    <source>
        <dbReference type="Proteomes" id="UP000790709"/>
    </source>
</evidence>
<protein>
    <submittedName>
        <fullName evidence="1">Uncharacterized protein</fullName>
    </submittedName>
</protein>
<evidence type="ECO:0000313" key="1">
    <source>
        <dbReference type="EMBL" id="KAH7920434.1"/>
    </source>
</evidence>
<comment type="caution">
    <text evidence="1">The sequence shown here is derived from an EMBL/GenBank/DDBJ whole genome shotgun (WGS) entry which is preliminary data.</text>
</comment>
<keyword evidence="2" id="KW-1185">Reference proteome</keyword>
<dbReference type="EMBL" id="MU266580">
    <property type="protein sequence ID" value="KAH7920434.1"/>
    <property type="molecule type" value="Genomic_DNA"/>
</dbReference>
<reference evidence="1" key="1">
    <citation type="journal article" date="2021" name="New Phytol.">
        <title>Evolutionary innovations through gain and loss of genes in the ectomycorrhizal Boletales.</title>
        <authorList>
            <person name="Wu G."/>
            <person name="Miyauchi S."/>
            <person name="Morin E."/>
            <person name="Kuo A."/>
            <person name="Drula E."/>
            <person name="Varga T."/>
            <person name="Kohler A."/>
            <person name="Feng B."/>
            <person name="Cao Y."/>
            <person name="Lipzen A."/>
            <person name="Daum C."/>
            <person name="Hundley H."/>
            <person name="Pangilinan J."/>
            <person name="Johnson J."/>
            <person name="Barry K."/>
            <person name="LaButti K."/>
            <person name="Ng V."/>
            <person name="Ahrendt S."/>
            <person name="Min B."/>
            <person name="Choi I.G."/>
            <person name="Park H."/>
            <person name="Plett J.M."/>
            <person name="Magnuson J."/>
            <person name="Spatafora J.W."/>
            <person name="Nagy L.G."/>
            <person name="Henrissat B."/>
            <person name="Grigoriev I.V."/>
            <person name="Yang Z.L."/>
            <person name="Xu J."/>
            <person name="Martin F.M."/>
        </authorList>
    </citation>
    <scope>NUCLEOTIDE SEQUENCE</scope>
    <source>
        <strain evidence="1">KUC20120723A-06</strain>
    </source>
</reference>
<gene>
    <name evidence="1" type="ORF">BV22DRAFT_803002</name>
</gene>
<accession>A0ACB8B5A3</accession>
<dbReference type="Proteomes" id="UP000790709">
    <property type="component" value="Unassembled WGS sequence"/>
</dbReference>
<sequence length="533" mass="54864">MSDNPPPKIAAVPSPGTPSNEWATNTTSMLTSESTDSKNLPVTTTTNISTPGHEFPGSYPKELEVPSTHRERSGSEDSRKNGAAPMGASVVHAAKQYMPDPVERGIEYTGQTAAAYLPIPQGVKDTVVSYWSSGEGDGVGASAAPSTSLPSKELTGQQPSEHTSGVGSLPGNLSESAVALLPDERTQQNQLSSSAVESNEPTTGANTLPGKSGENGVTVSPKELQGEQAQAGQGLGQATSAAFAGAAGGGLALAAKSQDTREKHPPQPQVATRKKSDVPLGDTPQVYPAPTQDKATPAHSKEKDLPAKPAGEQSDVARSKDTQGVARGAVGGVDKEQKKAAGAEDSQPTTSGNRTKAEEAAGVGIGIAGVGAFEQEPIRSSQARVRAESRGEADILKSAGTHEKERDRENARIKDEEGAKKVSRETEEGKKHTETTSTSIPDRDMDYHPAKLHPPPAVGDGTGTSSESAPSQSSPTAATGPRGESSISAANGGSPKKVGFFTKVKGEAKIIAGKMSGKEGKIEEGKKVLHGEV</sequence>
<name>A0ACB8B5A3_9AGAM</name>
<proteinExistence type="predicted"/>